<name>T1JME2_STRMM</name>
<dbReference type="InterPro" id="IPR000008">
    <property type="entry name" value="C2_dom"/>
</dbReference>
<dbReference type="GO" id="GO:0098793">
    <property type="term" value="C:presynapse"/>
    <property type="evidence" value="ECO:0007669"/>
    <property type="project" value="GOC"/>
</dbReference>
<dbReference type="SUPFAM" id="SSF49562">
    <property type="entry name" value="C2 domain (Calcium/lipid-binding domain, CaLB)"/>
    <property type="match status" value="2"/>
</dbReference>
<feature type="compositionally biased region" description="Polar residues" evidence="1">
    <location>
        <begin position="112"/>
        <end position="124"/>
    </location>
</feature>
<evidence type="ECO:0000313" key="4">
    <source>
        <dbReference type="EnsemblMetazoa" id="SMAR015022-PA"/>
    </source>
</evidence>
<reference evidence="5" key="1">
    <citation type="submission" date="2011-05" db="EMBL/GenBank/DDBJ databases">
        <authorList>
            <person name="Richards S.R."/>
            <person name="Qu J."/>
            <person name="Jiang H."/>
            <person name="Jhangiani S.N."/>
            <person name="Agravi P."/>
            <person name="Goodspeed R."/>
            <person name="Gross S."/>
            <person name="Mandapat C."/>
            <person name="Jackson L."/>
            <person name="Mathew T."/>
            <person name="Pu L."/>
            <person name="Thornton R."/>
            <person name="Saada N."/>
            <person name="Wilczek-Boney K.B."/>
            <person name="Lee S."/>
            <person name="Kovar C."/>
            <person name="Wu Y."/>
            <person name="Scherer S.E."/>
            <person name="Worley K.C."/>
            <person name="Muzny D.M."/>
            <person name="Gibbs R."/>
        </authorList>
    </citation>
    <scope>NUCLEOTIDE SEQUENCE</scope>
    <source>
        <strain evidence="5">Brora</strain>
    </source>
</reference>
<dbReference type="GO" id="GO:0048791">
    <property type="term" value="P:calcium ion-regulated exocytosis of neurotransmitter"/>
    <property type="evidence" value="ECO:0007669"/>
    <property type="project" value="TreeGrafter"/>
</dbReference>
<keyword evidence="2" id="KW-0472">Membrane</keyword>
<dbReference type="FunFam" id="2.60.40.150:FF:000080">
    <property type="entry name" value="Putative synaptotagmin-12"/>
    <property type="match status" value="1"/>
</dbReference>
<dbReference type="GO" id="GO:0000149">
    <property type="term" value="F:SNARE binding"/>
    <property type="evidence" value="ECO:0007669"/>
    <property type="project" value="TreeGrafter"/>
</dbReference>
<feature type="transmembrane region" description="Helical" evidence="2">
    <location>
        <begin position="6"/>
        <end position="29"/>
    </location>
</feature>
<dbReference type="PANTHER" id="PTHR10024">
    <property type="entry name" value="SYNAPTOTAGMIN"/>
    <property type="match status" value="1"/>
</dbReference>
<dbReference type="GO" id="GO:0030276">
    <property type="term" value="F:clathrin binding"/>
    <property type="evidence" value="ECO:0007669"/>
    <property type="project" value="TreeGrafter"/>
</dbReference>
<dbReference type="PANTHER" id="PTHR10024:SF252">
    <property type="entry name" value="SYNAPTOTAGMIN-12"/>
    <property type="match status" value="1"/>
</dbReference>
<dbReference type="EnsemblMetazoa" id="SMAR015022-RA">
    <property type="protein sequence ID" value="SMAR015022-PA"/>
    <property type="gene ID" value="SMAR015022"/>
</dbReference>
<dbReference type="Proteomes" id="UP000014500">
    <property type="component" value="Unassembled WGS sequence"/>
</dbReference>
<evidence type="ECO:0000313" key="5">
    <source>
        <dbReference type="Proteomes" id="UP000014500"/>
    </source>
</evidence>
<dbReference type="SMART" id="SM00239">
    <property type="entry name" value="C2"/>
    <property type="match status" value="2"/>
</dbReference>
<evidence type="ECO:0000259" key="3">
    <source>
        <dbReference type="PROSITE" id="PS50004"/>
    </source>
</evidence>
<feature type="region of interest" description="Disordered" evidence="1">
    <location>
        <begin position="100"/>
        <end position="128"/>
    </location>
</feature>
<sequence>MSSFAIGVTVIGILGIIGALLVLVCRYLGLWTWIFNWIISPNEEKVQLTKSRQFNANGYMVGSDSDFNLETSGNYRRYDNVENDYRFHVDAKKVDIPPQPLRPAPALQAQPSVDSVASERSSPPSELGDEIEELMPSLKRAMSCDSVNSDTSVIFESFEEIHVTGQLEIGLQYDRETADLIVSVLQARELGTTETSSLVDSYIRVYLLPDKTTNMQTRVQKNTVDPVFKERFLFGIEPHELGKRVLLFYAYTCDKYTNTLVGEAELKLCDIDLSRATNLWLSLADFNHRLDNLGEVMFSLSYLPTAERLTIVLVKARNLRWTHSKTSADPFVKVYLLQNEKKVSKKKTSVKRDERNPIFNEAMIFSVPSHLLQTVQLRITMAEFQPDGRAPSIGHVFVGSQSSGKELSHWNQMMSSLRKPIAMWHPLRKTK</sequence>
<dbReference type="EMBL" id="JH432065">
    <property type="status" value="NOT_ANNOTATED_CDS"/>
    <property type="molecule type" value="Genomic_DNA"/>
</dbReference>
<feature type="domain" description="C2" evidence="3">
    <location>
        <begin position="163"/>
        <end position="281"/>
    </location>
</feature>
<dbReference type="eggNOG" id="KOG1028">
    <property type="taxonomic scope" value="Eukaryota"/>
</dbReference>
<feature type="domain" description="C2" evidence="3">
    <location>
        <begin position="292"/>
        <end position="425"/>
    </location>
</feature>
<evidence type="ECO:0000256" key="1">
    <source>
        <dbReference type="SAM" id="MobiDB-lite"/>
    </source>
</evidence>
<organism evidence="4 5">
    <name type="scientific">Strigamia maritima</name>
    <name type="common">European centipede</name>
    <name type="synonym">Geophilus maritimus</name>
    <dbReference type="NCBI Taxonomy" id="126957"/>
    <lineage>
        <taxon>Eukaryota</taxon>
        <taxon>Metazoa</taxon>
        <taxon>Ecdysozoa</taxon>
        <taxon>Arthropoda</taxon>
        <taxon>Myriapoda</taxon>
        <taxon>Chilopoda</taxon>
        <taxon>Pleurostigmophora</taxon>
        <taxon>Geophilomorpha</taxon>
        <taxon>Linotaeniidae</taxon>
        <taxon>Strigamia</taxon>
    </lineage>
</organism>
<protein>
    <recommendedName>
        <fullName evidence="3">C2 domain-containing protein</fullName>
    </recommendedName>
</protein>
<dbReference type="AlphaFoldDB" id="T1JME2"/>
<dbReference type="PhylomeDB" id="T1JME2"/>
<dbReference type="GO" id="GO:0070382">
    <property type="term" value="C:exocytic vesicle"/>
    <property type="evidence" value="ECO:0007669"/>
    <property type="project" value="TreeGrafter"/>
</dbReference>
<evidence type="ECO:0000256" key="2">
    <source>
        <dbReference type="SAM" id="Phobius"/>
    </source>
</evidence>
<dbReference type="HOGENOM" id="CLU_033854_0_0_1"/>
<keyword evidence="5" id="KW-1185">Reference proteome</keyword>
<dbReference type="PROSITE" id="PS50004">
    <property type="entry name" value="C2"/>
    <property type="match status" value="2"/>
</dbReference>
<keyword evidence="2" id="KW-1133">Transmembrane helix</keyword>
<dbReference type="GO" id="GO:0005544">
    <property type="term" value="F:calcium-dependent phospholipid binding"/>
    <property type="evidence" value="ECO:0007669"/>
    <property type="project" value="TreeGrafter"/>
</dbReference>
<dbReference type="GO" id="GO:0005509">
    <property type="term" value="F:calcium ion binding"/>
    <property type="evidence" value="ECO:0007669"/>
    <property type="project" value="TreeGrafter"/>
</dbReference>
<dbReference type="STRING" id="126957.T1JME2"/>
<proteinExistence type="predicted"/>
<dbReference type="GO" id="GO:0001786">
    <property type="term" value="F:phosphatidylserine binding"/>
    <property type="evidence" value="ECO:0007669"/>
    <property type="project" value="TreeGrafter"/>
</dbReference>
<reference evidence="4" key="2">
    <citation type="submission" date="2015-02" db="UniProtKB">
        <authorList>
            <consortium name="EnsemblMetazoa"/>
        </authorList>
    </citation>
    <scope>IDENTIFICATION</scope>
</reference>
<accession>T1JME2</accession>
<dbReference type="GO" id="GO:0048488">
    <property type="term" value="P:synaptic vesicle endocytosis"/>
    <property type="evidence" value="ECO:0007669"/>
    <property type="project" value="TreeGrafter"/>
</dbReference>
<dbReference type="GO" id="GO:0005886">
    <property type="term" value="C:plasma membrane"/>
    <property type="evidence" value="ECO:0007669"/>
    <property type="project" value="TreeGrafter"/>
</dbReference>
<dbReference type="InterPro" id="IPR035892">
    <property type="entry name" value="C2_domain_sf"/>
</dbReference>
<dbReference type="OMA" id="YSANGYM"/>
<keyword evidence="2" id="KW-0812">Transmembrane</keyword>
<dbReference type="Gene3D" id="2.60.40.150">
    <property type="entry name" value="C2 domain"/>
    <property type="match status" value="2"/>
</dbReference>
<dbReference type="Pfam" id="PF00168">
    <property type="entry name" value="C2"/>
    <property type="match status" value="2"/>
</dbReference>